<organism evidence="1 2">
    <name type="scientific">Striga asiatica</name>
    <name type="common">Asiatic witchweed</name>
    <name type="synonym">Buchnera asiatica</name>
    <dbReference type="NCBI Taxonomy" id="4170"/>
    <lineage>
        <taxon>Eukaryota</taxon>
        <taxon>Viridiplantae</taxon>
        <taxon>Streptophyta</taxon>
        <taxon>Embryophyta</taxon>
        <taxon>Tracheophyta</taxon>
        <taxon>Spermatophyta</taxon>
        <taxon>Magnoliopsida</taxon>
        <taxon>eudicotyledons</taxon>
        <taxon>Gunneridae</taxon>
        <taxon>Pentapetalae</taxon>
        <taxon>asterids</taxon>
        <taxon>lamiids</taxon>
        <taxon>Lamiales</taxon>
        <taxon>Orobanchaceae</taxon>
        <taxon>Buchnereae</taxon>
        <taxon>Striga</taxon>
    </lineage>
</organism>
<evidence type="ECO:0000313" key="1">
    <source>
        <dbReference type="EMBL" id="GER46140.1"/>
    </source>
</evidence>
<dbReference type="Proteomes" id="UP000325081">
    <property type="component" value="Unassembled WGS sequence"/>
</dbReference>
<name>A0A5A7QLZ2_STRAF</name>
<protein>
    <submittedName>
        <fullName evidence="1">Membrane dipeptidase</fullName>
    </submittedName>
</protein>
<gene>
    <name evidence="1" type="ORF">STAS_23118</name>
</gene>
<feature type="non-terminal residue" evidence="1">
    <location>
        <position position="1"/>
    </location>
</feature>
<evidence type="ECO:0000313" key="2">
    <source>
        <dbReference type="Proteomes" id="UP000325081"/>
    </source>
</evidence>
<dbReference type="EMBL" id="BKCP01007405">
    <property type="protein sequence ID" value="GER46140.1"/>
    <property type="molecule type" value="Genomic_DNA"/>
</dbReference>
<proteinExistence type="predicted"/>
<accession>A0A5A7QLZ2</accession>
<dbReference type="AlphaFoldDB" id="A0A5A7QLZ2"/>
<reference evidence="2" key="1">
    <citation type="journal article" date="2019" name="Curr. Biol.">
        <title>Genome Sequence of Striga asiatica Provides Insight into the Evolution of Plant Parasitism.</title>
        <authorList>
            <person name="Yoshida S."/>
            <person name="Kim S."/>
            <person name="Wafula E.K."/>
            <person name="Tanskanen J."/>
            <person name="Kim Y.M."/>
            <person name="Honaas L."/>
            <person name="Yang Z."/>
            <person name="Spallek T."/>
            <person name="Conn C.E."/>
            <person name="Ichihashi Y."/>
            <person name="Cheong K."/>
            <person name="Cui S."/>
            <person name="Der J.P."/>
            <person name="Gundlach H."/>
            <person name="Jiao Y."/>
            <person name="Hori C."/>
            <person name="Ishida J.K."/>
            <person name="Kasahara H."/>
            <person name="Kiba T."/>
            <person name="Kim M.S."/>
            <person name="Koo N."/>
            <person name="Laohavisit A."/>
            <person name="Lee Y.H."/>
            <person name="Lumba S."/>
            <person name="McCourt P."/>
            <person name="Mortimer J.C."/>
            <person name="Mutuku J.M."/>
            <person name="Nomura T."/>
            <person name="Sasaki-Sekimoto Y."/>
            <person name="Seto Y."/>
            <person name="Wang Y."/>
            <person name="Wakatake T."/>
            <person name="Sakakibara H."/>
            <person name="Demura T."/>
            <person name="Yamaguchi S."/>
            <person name="Yoneyama K."/>
            <person name="Manabe R.I."/>
            <person name="Nelson D.C."/>
            <person name="Schulman A.H."/>
            <person name="Timko M.P."/>
            <person name="dePamphilis C.W."/>
            <person name="Choi D."/>
            <person name="Shirasu K."/>
        </authorList>
    </citation>
    <scope>NUCLEOTIDE SEQUENCE [LARGE SCALE GENOMIC DNA]</scope>
    <source>
        <strain evidence="2">cv. UVA1</strain>
    </source>
</reference>
<comment type="caution">
    <text evidence="1">The sequence shown here is derived from an EMBL/GenBank/DDBJ whole genome shotgun (WGS) entry which is preliminary data.</text>
</comment>
<sequence>DEFHQSAWPKKDPHLNLTEKWSLLYLSSLGKLPCLCQQRYKGFQSAMGLSVYVDVKSASRANSLLLTIRKPPLQSFPIPFALAVDPDQFPARGNKCLVSAPEGNIIFLVRVPSGLSVSVNPSSESVAFPGFLQASQACEPVSVLQTRQSMDRVP</sequence>
<keyword evidence="2" id="KW-1185">Reference proteome</keyword>